<dbReference type="Pfam" id="PF00975">
    <property type="entry name" value="Thioesterase"/>
    <property type="match status" value="1"/>
</dbReference>
<dbReference type="RefSeq" id="WP_359203277.1">
    <property type="nucleotide sequence ID" value="NZ_JBEZAM010000001.1"/>
</dbReference>
<evidence type="ECO:0000313" key="4">
    <source>
        <dbReference type="EMBL" id="MEU7291920.1"/>
    </source>
</evidence>
<comment type="caution">
    <text evidence="4">The sequence shown here is derived from an EMBL/GenBank/DDBJ whole genome shotgun (WGS) entry which is preliminary data.</text>
</comment>
<keyword evidence="2 4" id="KW-0378">Hydrolase</keyword>
<dbReference type="InterPro" id="IPR001031">
    <property type="entry name" value="Thioesterase"/>
</dbReference>
<dbReference type="SUPFAM" id="SSF53474">
    <property type="entry name" value="alpha/beta-Hydrolases"/>
    <property type="match status" value="1"/>
</dbReference>
<organism evidence="4 5">
    <name type="scientific">Streptomyces exfoliatus</name>
    <name type="common">Streptomyces hydrogenans</name>
    <dbReference type="NCBI Taxonomy" id="1905"/>
    <lineage>
        <taxon>Bacteria</taxon>
        <taxon>Bacillati</taxon>
        <taxon>Actinomycetota</taxon>
        <taxon>Actinomycetes</taxon>
        <taxon>Kitasatosporales</taxon>
        <taxon>Streptomycetaceae</taxon>
        <taxon>Streptomyces</taxon>
    </lineage>
</organism>
<sequence length="249" mass="26802">MSVWIRQFFPVPQPDRRLICFPHAGGSASAYRAMAESLADSRTDVLIVQYPGRQDRLAEPAADGLGELIDGLWSELLPVLADGRPFGLFGHSMGALLAFEAARRLERAERVPAALFVSACRGPASTAIGARAGTLAEASDEALVDELRLLGGSVEALLAYPDLLELALPAVRSDFRMLGRYAYRPGAPLACPLISLVGDKDPRVPVEEMGSWRSETSGPYAEHVLGGGHFYLDDHLPAVRGIVDAAPWR</sequence>
<dbReference type="PANTHER" id="PTHR11487">
    <property type="entry name" value="THIOESTERASE"/>
    <property type="match status" value="1"/>
</dbReference>
<gene>
    <name evidence="4" type="ORF">AB0A76_01745</name>
</gene>
<dbReference type="InterPro" id="IPR012223">
    <property type="entry name" value="TEII"/>
</dbReference>
<evidence type="ECO:0000313" key="5">
    <source>
        <dbReference type="Proteomes" id="UP001551210"/>
    </source>
</evidence>
<evidence type="ECO:0000256" key="1">
    <source>
        <dbReference type="ARBA" id="ARBA00007169"/>
    </source>
</evidence>
<dbReference type="InterPro" id="IPR020802">
    <property type="entry name" value="TesA-like"/>
</dbReference>
<dbReference type="Gene3D" id="3.40.50.1820">
    <property type="entry name" value="alpha/beta hydrolase"/>
    <property type="match status" value="1"/>
</dbReference>
<dbReference type="GO" id="GO:0016787">
    <property type="term" value="F:hydrolase activity"/>
    <property type="evidence" value="ECO:0007669"/>
    <property type="project" value="UniProtKB-KW"/>
</dbReference>
<dbReference type="SMART" id="SM00824">
    <property type="entry name" value="PKS_TE"/>
    <property type="match status" value="1"/>
</dbReference>
<protein>
    <submittedName>
        <fullName evidence="4">Alpha/beta fold hydrolase</fullName>
    </submittedName>
</protein>
<keyword evidence="5" id="KW-1185">Reference proteome</keyword>
<feature type="domain" description="Thioesterase TesA-like" evidence="3">
    <location>
        <begin position="19"/>
        <end position="236"/>
    </location>
</feature>
<evidence type="ECO:0000259" key="3">
    <source>
        <dbReference type="SMART" id="SM00824"/>
    </source>
</evidence>
<evidence type="ECO:0000256" key="2">
    <source>
        <dbReference type="ARBA" id="ARBA00022801"/>
    </source>
</evidence>
<name>A0ABV3CNY7_STREX</name>
<dbReference type="EMBL" id="JBEZAM010000001">
    <property type="protein sequence ID" value="MEU7291920.1"/>
    <property type="molecule type" value="Genomic_DNA"/>
</dbReference>
<comment type="similarity">
    <text evidence="1">Belongs to the thioesterase family.</text>
</comment>
<accession>A0ABV3CNY7</accession>
<dbReference type="PANTHER" id="PTHR11487:SF0">
    <property type="entry name" value="S-ACYL FATTY ACID SYNTHASE THIOESTERASE, MEDIUM CHAIN"/>
    <property type="match status" value="1"/>
</dbReference>
<reference evidence="4 5" key="1">
    <citation type="submission" date="2024-06" db="EMBL/GenBank/DDBJ databases">
        <title>The Natural Products Discovery Center: Release of the First 8490 Sequenced Strains for Exploring Actinobacteria Biosynthetic Diversity.</title>
        <authorList>
            <person name="Kalkreuter E."/>
            <person name="Kautsar S.A."/>
            <person name="Yang D."/>
            <person name="Bader C.D."/>
            <person name="Teijaro C.N."/>
            <person name="Fluegel L."/>
            <person name="Davis C.M."/>
            <person name="Simpson J.R."/>
            <person name="Lauterbach L."/>
            <person name="Steele A.D."/>
            <person name="Gui C."/>
            <person name="Meng S."/>
            <person name="Li G."/>
            <person name="Viehrig K."/>
            <person name="Ye F."/>
            <person name="Su P."/>
            <person name="Kiefer A.F."/>
            <person name="Nichols A."/>
            <person name="Cepeda A.J."/>
            <person name="Yan W."/>
            <person name="Fan B."/>
            <person name="Jiang Y."/>
            <person name="Adhikari A."/>
            <person name="Zheng C.-J."/>
            <person name="Schuster L."/>
            <person name="Cowan T.M."/>
            <person name="Smanski M.J."/>
            <person name="Chevrette M.G."/>
            <person name="De Carvalho L.P.S."/>
            <person name="Shen B."/>
        </authorList>
    </citation>
    <scope>NUCLEOTIDE SEQUENCE [LARGE SCALE GENOMIC DNA]</scope>
    <source>
        <strain evidence="4 5">NPDC045705</strain>
    </source>
</reference>
<dbReference type="InterPro" id="IPR029058">
    <property type="entry name" value="AB_hydrolase_fold"/>
</dbReference>
<dbReference type="Proteomes" id="UP001551210">
    <property type="component" value="Unassembled WGS sequence"/>
</dbReference>
<proteinExistence type="inferred from homology"/>